<evidence type="ECO:0000313" key="3">
    <source>
        <dbReference type="Proteomes" id="UP000559027"/>
    </source>
</evidence>
<evidence type="ECO:0000256" key="1">
    <source>
        <dbReference type="SAM" id="MobiDB-lite"/>
    </source>
</evidence>
<reference evidence="2 3" key="1">
    <citation type="journal article" date="2020" name="ISME J.">
        <title>Uncovering the hidden diversity of litter-decomposition mechanisms in mushroom-forming fungi.</title>
        <authorList>
            <person name="Floudas D."/>
            <person name="Bentzer J."/>
            <person name="Ahren D."/>
            <person name="Johansson T."/>
            <person name="Persson P."/>
            <person name="Tunlid A."/>
        </authorList>
    </citation>
    <scope>NUCLEOTIDE SEQUENCE [LARGE SCALE GENOMIC DNA]</scope>
    <source>
        <strain evidence="2 3">CBS 146.42</strain>
    </source>
</reference>
<dbReference type="OrthoDB" id="10628126at2759"/>
<comment type="caution">
    <text evidence="2">The sequence shown here is derived from an EMBL/GenBank/DDBJ whole genome shotgun (WGS) entry which is preliminary data.</text>
</comment>
<name>A0A8H5FVB2_9AGAR</name>
<accession>A0A8H5FVB2</accession>
<feature type="region of interest" description="Disordered" evidence="1">
    <location>
        <begin position="99"/>
        <end position="145"/>
    </location>
</feature>
<dbReference type="Proteomes" id="UP000559027">
    <property type="component" value="Unassembled WGS sequence"/>
</dbReference>
<proteinExistence type="predicted"/>
<dbReference type="AlphaFoldDB" id="A0A8H5FVB2"/>
<feature type="compositionally biased region" description="Acidic residues" evidence="1">
    <location>
        <begin position="99"/>
        <end position="114"/>
    </location>
</feature>
<protein>
    <submittedName>
        <fullName evidence="2">Uncharacterized protein</fullName>
    </submittedName>
</protein>
<feature type="compositionally biased region" description="Low complexity" evidence="1">
    <location>
        <begin position="126"/>
        <end position="145"/>
    </location>
</feature>
<dbReference type="EMBL" id="JAACJO010000015">
    <property type="protein sequence ID" value="KAF5350068.1"/>
    <property type="molecule type" value="Genomic_DNA"/>
</dbReference>
<sequence>MSSSQLSYEFFSSLAQKFPPSLWSNCRTHEEREALLDRIQRKWPELDREDASWRSILMAPNHAFLLDDVKKKEETAVVKWVGCKAGGCTCDLISDDDDDDDLSDFDDEDDEMDLEGSLPGAVTAGSTSSISSSTSSPTSSNTPIPTKAEFQQYIDSIRLTYQTLTVACIIIESYLRAHIRLHNPIFQKYGILQTFDSPPRSAPMLIECILGHPGTPAPLIPLEDLQNEFGVQFPDVRRRPPPPMPSALLLTPVNWTRRPSRRTAERGQWPIIEPTRNVRPVESVLSEGADYRQMLRIRRWLQILQGVDSSSPSQLATSLGDWNSAIPASLQPGNYPPMIGSLNSSMSQANELVRRPKRVIKPLPKRIAQSQVANSTQGAGPVLWYYRLLWIRYLELL</sequence>
<gene>
    <name evidence="2" type="ORF">D9756_009074</name>
</gene>
<evidence type="ECO:0000313" key="2">
    <source>
        <dbReference type="EMBL" id="KAF5350068.1"/>
    </source>
</evidence>
<organism evidence="2 3">
    <name type="scientific">Leucocoprinus leucothites</name>
    <dbReference type="NCBI Taxonomy" id="201217"/>
    <lineage>
        <taxon>Eukaryota</taxon>
        <taxon>Fungi</taxon>
        <taxon>Dikarya</taxon>
        <taxon>Basidiomycota</taxon>
        <taxon>Agaricomycotina</taxon>
        <taxon>Agaricomycetes</taxon>
        <taxon>Agaricomycetidae</taxon>
        <taxon>Agaricales</taxon>
        <taxon>Agaricineae</taxon>
        <taxon>Agaricaceae</taxon>
        <taxon>Leucocoprinus</taxon>
    </lineage>
</organism>
<keyword evidence="3" id="KW-1185">Reference proteome</keyword>